<evidence type="ECO:0000256" key="4">
    <source>
        <dbReference type="ARBA" id="ARBA00022840"/>
    </source>
</evidence>
<dbReference type="GO" id="GO:0016787">
    <property type="term" value="F:hydrolase activity"/>
    <property type="evidence" value="ECO:0007669"/>
    <property type="project" value="UniProtKB-KW"/>
</dbReference>
<dbReference type="Gene3D" id="3.40.50.300">
    <property type="entry name" value="P-loop containing nucleotide triphosphate hydrolases"/>
    <property type="match status" value="1"/>
</dbReference>
<dbReference type="GO" id="GO:0005524">
    <property type="term" value="F:ATP binding"/>
    <property type="evidence" value="ECO:0007669"/>
    <property type="project" value="UniProtKB-KW"/>
</dbReference>
<dbReference type="EMBL" id="GG664334">
    <property type="protein sequence ID" value="KNC36967.1"/>
    <property type="molecule type" value="Genomic_DNA"/>
</dbReference>
<evidence type="ECO:0000256" key="3">
    <source>
        <dbReference type="ARBA" id="ARBA00022806"/>
    </source>
</evidence>
<keyword evidence="3" id="KW-0347">Helicase</keyword>
<sequence>MFNTLSHTRIGNTDTKRGNKYEAVNSLTKNMSIVCMSFYGGETMKDQVAQINEKQGDIIICTAGRLLDLLNSCKVSLSFIKYLIFDEADEMISLGLKKQMDEIIFQKDLKS</sequence>
<dbReference type="AlphaFoldDB" id="A0A0L0CXI5"/>
<dbReference type="GO" id="GO:0003724">
    <property type="term" value="F:RNA helicase activity"/>
    <property type="evidence" value="ECO:0007669"/>
    <property type="project" value="TreeGrafter"/>
</dbReference>
<dbReference type="Pfam" id="PF00270">
    <property type="entry name" value="DEAD"/>
    <property type="match status" value="1"/>
</dbReference>
<proteinExistence type="predicted"/>
<dbReference type="PROSITE" id="PS00039">
    <property type="entry name" value="DEAD_ATP_HELICASE"/>
    <property type="match status" value="1"/>
</dbReference>
<dbReference type="Proteomes" id="UP000054566">
    <property type="component" value="Unassembled WGS sequence"/>
</dbReference>
<dbReference type="InterPro" id="IPR050079">
    <property type="entry name" value="DEAD_box_RNA_helicase"/>
</dbReference>
<evidence type="ECO:0000313" key="6">
    <source>
        <dbReference type="EMBL" id="KNC36967.1"/>
    </source>
</evidence>
<dbReference type="InterPro" id="IPR014001">
    <property type="entry name" value="Helicase_ATP-bd"/>
</dbReference>
<dbReference type="GO" id="GO:0003676">
    <property type="term" value="F:nucleic acid binding"/>
    <property type="evidence" value="ECO:0007669"/>
    <property type="project" value="InterPro"/>
</dbReference>
<dbReference type="GO" id="GO:0005829">
    <property type="term" value="C:cytosol"/>
    <property type="evidence" value="ECO:0007669"/>
    <property type="project" value="TreeGrafter"/>
</dbReference>
<dbReference type="PANTHER" id="PTHR47959:SF19">
    <property type="entry name" value="NUCLEOLAR RNA HELICASE 2-A"/>
    <property type="match status" value="1"/>
</dbReference>
<dbReference type="InterPro" id="IPR027417">
    <property type="entry name" value="P-loop_NTPase"/>
</dbReference>
<dbReference type="InterPro" id="IPR011545">
    <property type="entry name" value="DEAD/DEAH_box_helicase_dom"/>
</dbReference>
<dbReference type="PANTHER" id="PTHR47959">
    <property type="entry name" value="ATP-DEPENDENT RNA HELICASE RHLE-RELATED"/>
    <property type="match status" value="1"/>
</dbReference>
<evidence type="ECO:0000259" key="5">
    <source>
        <dbReference type="PROSITE" id="PS51192"/>
    </source>
</evidence>
<organism evidence="6 7">
    <name type="scientific">Plasmodium falciparum RAJ116</name>
    <dbReference type="NCBI Taxonomy" id="580058"/>
    <lineage>
        <taxon>Eukaryota</taxon>
        <taxon>Sar</taxon>
        <taxon>Alveolata</taxon>
        <taxon>Apicomplexa</taxon>
        <taxon>Aconoidasida</taxon>
        <taxon>Haemosporida</taxon>
        <taxon>Plasmodiidae</taxon>
        <taxon>Plasmodium</taxon>
        <taxon>Plasmodium (Laverania)</taxon>
    </lineage>
</organism>
<dbReference type="OrthoDB" id="196131at2759"/>
<evidence type="ECO:0000256" key="1">
    <source>
        <dbReference type="ARBA" id="ARBA00022741"/>
    </source>
</evidence>
<reference evidence="7" key="2">
    <citation type="submission" date="2015-07" db="EMBL/GenBank/DDBJ databases">
        <title>The genome sequence of Plasmodium falciparum RAJ116.</title>
        <authorList>
            <consortium name="The Broad Institute Genome Sequencing Platform"/>
            <person name="Volkman S.K."/>
            <person name="Neafsey D.E."/>
            <person name="Dash A.P."/>
            <person name="Chitnis C.E."/>
            <person name="Hartl D.L."/>
            <person name="Young S.K."/>
            <person name="Kodira C.D."/>
            <person name="Zeng Q."/>
            <person name="Koehrsen M."/>
            <person name="Godfrey P."/>
            <person name="Alvarado L."/>
            <person name="Berlin A."/>
            <person name="Borenstein D."/>
            <person name="Chen Z."/>
            <person name="Engels R."/>
            <person name="Freedman E."/>
            <person name="Gellesch M."/>
            <person name="Goldberg J."/>
            <person name="Griggs A."/>
            <person name="Gujja S."/>
            <person name="Heiman D."/>
            <person name="Hepburn T."/>
            <person name="Howarth C."/>
            <person name="Jen D."/>
            <person name="Larson L."/>
            <person name="Lewis B."/>
            <person name="Mehta T."/>
            <person name="Park D."/>
            <person name="Pearson M."/>
            <person name="Roberts A."/>
            <person name="Saif S."/>
            <person name="Shea T."/>
            <person name="Shenoy N."/>
            <person name="Sisk P."/>
            <person name="Stolte C."/>
            <person name="Sykes S."/>
            <person name="Walk T."/>
            <person name="White J."/>
            <person name="Yandava C."/>
            <person name="Wirth D.F."/>
            <person name="Nusbaum C."/>
            <person name="Birren B."/>
        </authorList>
    </citation>
    <scope>NUCLEOTIDE SEQUENCE [LARGE SCALE GENOMIC DNA]</scope>
    <source>
        <strain evidence="7">RAJ116</strain>
    </source>
</reference>
<accession>A0A0L0CXI5</accession>
<protein>
    <recommendedName>
        <fullName evidence="5">Helicase ATP-binding domain-containing protein</fullName>
    </recommendedName>
</protein>
<dbReference type="PROSITE" id="PS51192">
    <property type="entry name" value="HELICASE_ATP_BIND_1"/>
    <property type="match status" value="1"/>
</dbReference>
<keyword evidence="1" id="KW-0547">Nucleotide-binding</keyword>
<keyword evidence="4" id="KW-0067">ATP-binding</keyword>
<reference evidence="7" key="1">
    <citation type="submission" date="2015-07" db="EMBL/GenBank/DDBJ databases">
        <title>Annotation of Plasmodium falciparum RAJ116.</title>
        <authorList>
            <consortium name="The Broad Institute Genome Sequencing Platform"/>
            <person name="Volkman S.K."/>
            <person name="Neafsey D.E."/>
            <person name="Dash A.P."/>
            <person name="Chitnis C.E."/>
            <person name="Hartl D.L."/>
            <person name="Young S.K."/>
            <person name="Zeng Q."/>
            <person name="Koehrsen M."/>
            <person name="Alvarado L."/>
            <person name="Berlin A."/>
            <person name="Borenstein D."/>
            <person name="Chapman S.B."/>
            <person name="Chen Z."/>
            <person name="Engels R."/>
            <person name="Freedman E."/>
            <person name="Gellesch M."/>
            <person name="Goldberg J."/>
            <person name="Griggs A."/>
            <person name="Gujja S."/>
            <person name="Heilman E.R."/>
            <person name="Heiman D.I."/>
            <person name="Howarth C."/>
            <person name="Jen D."/>
            <person name="Larson L."/>
            <person name="Mehta T."/>
            <person name="Neiman D."/>
            <person name="Park D."/>
            <person name="Pearson M."/>
            <person name="Roberts A."/>
            <person name="Saif S."/>
            <person name="Shea T."/>
            <person name="Shenoy N."/>
            <person name="Sisk P."/>
            <person name="Stolte C."/>
            <person name="Sykes S."/>
            <person name="Walk T."/>
            <person name="White J."/>
            <person name="Yandava C."/>
            <person name="Haas B."/>
            <person name="Henn M.R."/>
            <person name="Nusbaum C."/>
            <person name="Birren B."/>
        </authorList>
    </citation>
    <scope>NUCLEOTIDE SEQUENCE [LARGE SCALE GENOMIC DNA]</scope>
    <source>
        <strain evidence="7">RAJ116</strain>
    </source>
</reference>
<dbReference type="InterPro" id="IPR000629">
    <property type="entry name" value="RNA-helicase_DEAD-box_CS"/>
</dbReference>
<name>A0A0L0CXI5_PLAFA</name>
<dbReference type="SUPFAM" id="SSF52540">
    <property type="entry name" value="P-loop containing nucleoside triphosphate hydrolases"/>
    <property type="match status" value="1"/>
</dbReference>
<keyword evidence="2" id="KW-0378">Hydrolase</keyword>
<evidence type="ECO:0000256" key="2">
    <source>
        <dbReference type="ARBA" id="ARBA00022801"/>
    </source>
</evidence>
<gene>
    <name evidence="6" type="ORF">PFLG_00594</name>
</gene>
<evidence type="ECO:0000313" key="7">
    <source>
        <dbReference type="Proteomes" id="UP000054566"/>
    </source>
</evidence>
<feature type="domain" description="Helicase ATP-binding" evidence="5">
    <location>
        <begin position="19"/>
        <end position="111"/>
    </location>
</feature>